<dbReference type="STRING" id="54915.ADS79_27575"/>
<proteinExistence type="predicted"/>
<dbReference type="RefSeq" id="WP_049741647.1">
    <property type="nucleotide sequence ID" value="NZ_BJON01000020.1"/>
</dbReference>
<dbReference type="PANTHER" id="PTHR23513:SF11">
    <property type="entry name" value="STAPHYLOFERRIN A TRANSPORTER"/>
    <property type="match status" value="1"/>
</dbReference>
<dbReference type="Proteomes" id="UP000319578">
    <property type="component" value="Unassembled WGS sequence"/>
</dbReference>
<dbReference type="EMBL" id="LGIQ01000011">
    <property type="protein sequence ID" value="KNB69620.1"/>
    <property type="molecule type" value="Genomic_DNA"/>
</dbReference>
<evidence type="ECO:0000313" key="7">
    <source>
        <dbReference type="EMBL" id="GED71332.1"/>
    </source>
</evidence>
<gene>
    <name evidence="8" type="ORF">ADS79_27575</name>
    <name evidence="7" type="ORF">BRE01_50340</name>
</gene>
<dbReference type="GO" id="GO:0005886">
    <property type="term" value="C:plasma membrane"/>
    <property type="evidence" value="ECO:0007669"/>
    <property type="project" value="UniProtKB-SubCell"/>
</dbReference>
<evidence type="ECO:0000256" key="1">
    <source>
        <dbReference type="ARBA" id="ARBA00004651"/>
    </source>
</evidence>
<dbReference type="CDD" id="cd06173">
    <property type="entry name" value="MFS_MefA_like"/>
    <property type="match status" value="1"/>
</dbReference>
<dbReference type="AlphaFoldDB" id="A0A0K9YN73"/>
<feature type="transmembrane region" description="Helical" evidence="6">
    <location>
        <begin position="323"/>
        <end position="346"/>
    </location>
</feature>
<accession>A0A0K9YN73</accession>
<comment type="subcellular location">
    <subcellularLocation>
        <location evidence="1">Cell membrane</location>
        <topology evidence="1">Multi-pass membrane protein</topology>
    </subcellularLocation>
</comment>
<evidence type="ECO:0000313" key="10">
    <source>
        <dbReference type="Proteomes" id="UP000319578"/>
    </source>
</evidence>
<evidence type="ECO:0000256" key="3">
    <source>
        <dbReference type="ARBA" id="ARBA00022692"/>
    </source>
</evidence>
<dbReference type="PANTHER" id="PTHR23513">
    <property type="entry name" value="INTEGRAL MEMBRANE EFFLUX PROTEIN-RELATED"/>
    <property type="match status" value="1"/>
</dbReference>
<feature type="transmembrane region" description="Helical" evidence="6">
    <location>
        <begin position="7"/>
        <end position="29"/>
    </location>
</feature>
<feature type="transmembrane region" description="Helical" evidence="6">
    <location>
        <begin position="35"/>
        <end position="56"/>
    </location>
</feature>
<evidence type="ECO:0000313" key="8">
    <source>
        <dbReference type="EMBL" id="KNB69620.1"/>
    </source>
</evidence>
<keyword evidence="10" id="KW-1185">Reference proteome</keyword>
<dbReference type="OrthoDB" id="9775268at2"/>
<evidence type="ECO:0000313" key="9">
    <source>
        <dbReference type="Proteomes" id="UP000036834"/>
    </source>
</evidence>
<feature type="transmembrane region" description="Helical" evidence="6">
    <location>
        <begin position="358"/>
        <end position="377"/>
    </location>
</feature>
<evidence type="ECO:0000256" key="2">
    <source>
        <dbReference type="ARBA" id="ARBA00022475"/>
    </source>
</evidence>
<dbReference type="GO" id="GO:0022857">
    <property type="term" value="F:transmembrane transporter activity"/>
    <property type="evidence" value="ECO:0007669"/>
    <property type="project" value="InterPro"/>
</dbReference>
<organism evidence="8 9">
    <name type="scientific">Brevibacillus reuszeri</name>
    <dbReference type="NCBI Taxonomy" id="54915"/>
    <lineage>
        <taxon>Bacteria</taxon>
        <taxon>Bacillati</taxon>
        <taxon>Bacillota</taxon>
        <taxon>Bacilli</taxon>
        <taxon>Bacillales</taxon>
        <taxon>Paenibacillaceae</taxon>
        <taxon>Brevibacillus</taxon>
    </lineage>
</organism>
<feature type="transmembrane region" description="Helical" evidence="6">
    <location>
        <begin position="154"/>
        <end position="172"/>
    </location>
</feature>
<reference evidence="7 10" key="3">
    <citation type="submission" date="2019-06" db="EMBL/GenBank/DDBJ databases">
        <title>Whole genome shotgun sequence of Brevibacillus reuszeri NBRC 15719.</title>
        <authorList>
            <person name="Hosoyama A."/>
            <person name="Uohara A."/>
            <person name="Ohji S."/>
            <person name="Ichikawa N."/>
        </authorList>
    </citation>
    <scope>NUCLEOTIDE SEQUENCE [LARGE SCALE GENOMIC DNA]</scope>
    <source>
        <strain evidence="7 10">NBRC 15719</strain>
    </source>
</reference>
<evidence type="ECO:0000256" key="6">
    <source>
        <dbReference type="SAM" id="Phobius"/>
    </source>
</evidence>
<name>A0A0K9YN73_9BACL</name>
<protein>
    <submittedName>
        <fullName evidence="8">Arabinose ABC transporter permease</fullName>
    </submittedName>
</protein>
<sequence length="382" mass="40946">MNVKLYLYVNALSSLGSRMDLIACSALIFTFEYSAYWLTAFFVMRQVGGMLFSPIAGMLADRMDRRKVMIASDFGAGLAVLMILAFPNPYVVMTVAFVKGMLYTLFQISFQSSLPQMFGSSQLIKINGRTVRLESLVGIAGFALGGFLTDQYGYSLVIACNAASFLFSALMLTQIRWESKDNAKVTSAVGEDGESASLGLLSTWMYLRSQPILLAVSLLTLFESVSTAAHNYGLPFLADRLLAGDATLMSAGALGGSYLASRLRLTLVNGMLLASFLTAVIVTLAFAGGAQWTVVLLLMGAGVFAGSAQVYKSTILQQADNQIRGRVMGISGLFSRTGFFIGFVAAPPLAISLGLFEMMVLAQGVFILGVICLGSYLKLGKQ</sequence>
<dbReference type="InterPro" id="IPR036259">
    <property type="entry name" value="MFS_trans_sf"/>
</dbReference>
<feature type="transmembrane region" description="Helical" evidence="6">
    <location>
        <begin position="292"/>
        <end position="311"/>
    </location>
</feature>
<dbReference type="Gene3D" id="1.20.1250.20">
    <property type="entry name" value="MFS general substrate transporter like domains"/>
    <property type="match status" value="1"/>
</dbReference>
<dbReference type="InterPro" id="IPR011701">
    <property type="entry name" value="MFS"/>
</dbReference>
<dbReference type="Pfam" id="PF07690">
    <property type="entry name" value="MFS_1"/>
    <property type="match status" value="1"/>
</dbReference>
<feature type="transmembrane region" description="Helical" evidence="6">
    <location>
        <begin position="267"/>
        <end position="286"/>
    </location>
</feature>
<evidence type="ECO:0000256" key="5">
    <source>
        <dbReference type="ARBA" id="ARBA00023136"/>
    </source>
</evidence>
<comment type="caution">
    <text evidence="8">The sequence shown here is derived from an EMBL/GenBank/DDBJ whole genome shotgun (WGS) entry which is preliminary data.</text>
</comment>
<dbReference type="EMBL" id="BJON01000020">
    <property type="protein sequence ID" value="GED71332.1"/>
    <property type="molecule type" value="Genomic_DNA"/>
</dbReference>
<keyword evidence="3 6" id="KW-0812">Transmembrane</keyword>
<dbReference type="SUPFAM" id="SSF103473">
    <property type="entry name" value="MFS general substrate transporter"/>
    <property type="match status" value="1"/>
</dbReference>
<reference evidence="8" key="2">
    <citation type="submission" date="2015-07" db="EMBL/GenBank/DDBJ databases">
        <title>MeaNS - Measles Nucleotide Surveillance Program.</title>
        <authorList>
            <person name="Tran T."/>
            <person name="Druce J."/>
        </authorList>
    </citation>
    <scope>NUCLEOTIDE SEQUENCE</scope>
    <source>
        <strain evidence="8">DSM 9887</strain>
    </source>
</reference>
<dbReference type="PATRIC" id="fig|54915.3.peg.4703"/>
<dbReference type="Proteomes" id="UP000036834">
    <property type="component" value="Unassembled WGS sequence"/>
</dbReference>
<keyword evidence="5 6" id="KW-0472">Membrane</keyword>
<keyword evidence="4 6" id="KW-1133">Transmembrane helix</keyword>
<reference evidence="9" key="1">
    <citation type="submission" date="2015-07" db="EMBL/GenBank/DDBJ databases">
        <title>Genome sequencing project for genomic taxonomy and phylogenomics of Bacillus-like bacteria.</title>
        <authorList>
            <person name="Liu B."/>
            <person name="Wang J."/>
            <person name="Zhu Y."/>
            <person name="Liu G."/>
            <person name="Chen Q."/>
            <person name="Chen Z."/>
            <person name="Lan J."/>
            <person name="Che J."/>
            <person name="Ge C."/>
            <person name="Shi H."/>
            <person name="Pan Z."/>
            <person name="Liu X."/>
        </authorList>
    </citation>
    <scope>NUCLEOTIDE SEQUENCE [LARGE SCALE GENOMIC DNA]</scope>
    <source>
        <strain evidence="9">DSM 9887</strain>
    </source>
</reference>
<evidence type="ECO:0000256" key="4">
    <source>
        <dbReference type="ARBA" id="ARBA00022989"/>
    </source>
</evidence>
<keyword evidence="2" id="KW-1003">Cell membrane</keyword>